<proteinExistence type="predicted"/>
<dbReference type="CDD" id="cd00190">
    <property type="entry name" value="Tryp_SPc"/>
    <property type="match status" value="1"/>
</dbReference>
<dbReference type="InterPro" id="IPR009003">
    <property type="entry name" value="Peptidase_S1_PA"/>
</dbReference>
<name>A0A660L0U9_9ACTN</name>
<evidence type="ECO:0000313" key="6">
    <source>
        <dbReference type="Proteomes" id="UP000278962"/>
    </source>
</evidence>
<dbReference type="GO" id="GO:0004252">
    <property type="term" value="F:serine-type endopeptidase activity"/>
    <property type="evidence" value="ECO:0007669"/>
    <property type="project" value="InterPro"/>
</dbReference>
<dbReference type="InterPro" id="IPR033116">
    <property type="entry name" value="TRYPSIN_SER"/>
</dbReference>
<evidence type="ECO:0000259" key="4">
    <source>
        <dbReference type="PROSITE" id="PS50240"/>
    </source>
</evidence>
<keyword evidence="2" id="KW-0645">Protease</keyword>
<dbReference type="AlphaFoldDB" id="A0A660L0U9"/>
<dbReference type="GO" id="GO:0006508">
    <property type="term" value="P:proteolysis"/>
    <property type="evidence" value="ECO:0007669"/>
    <property type="project" value="UniProtKB-KW"/>
</dbReference>
<dbReference type="Proteomes" id="UP000278962">
    <property type="component" value="Unassembled WGS sequence"/>
</dbReference>
<reference evidence="5 6" key="1">
    <citation type="submission" date="2018-10" db="EMBL/GenBank/DDBJ databases">
        <title>Genomic Encyclopedia of Archaeal and Bacterial Type Strains, Phase II (KMG-II): from individual species to whole genera.</title>
        <authorList>
            <person name="Goeker M."/>
        </authorList>
    </citation>
    <scope>NUCLEOTIDE SEQUENCE [LARGE SCALE GENOMIC DNA]</scope>
    <source>
        <strain evidence="5 6">DSM 14954</strain>
    </source>
</reference>
<evidence type="ECO:0000256" key="2">
    <source>
        <dbReference type="RuleBase" id="RU363034"/>
    </source>
</evidence>
<feature type="chain" id="PRO_5024917155" evidence="3">
    <location>
        <begin position="19"/>
        <end position="394"/>
    </location>
</feature>
<accession>A0A660L0U9</accession>
<dbReference type="InterPro" id="IPR051333">
    <property type="entry name" value="CLIP_Serine_Protease"/>
</dbReference>
<comment type="caution">
    <text evidence="5">The sequence shown here is derived from an EMBL/GenBank/DDBJ whole genome shotgun (WGS) entry which is preliminary data.</text>
</comment>
<keyword evidence="2" id="KW-0378">Hydrolase</keyword>
<keyword evidence="1" id="KW-1015">Disulfide bond</keyword>
<gene>
    <name evidence="5" type="ORF">C8N24_4859</name>
</gene>
<dbReference type="PANTHER" id="PTHR24260">
    <property type="match status" value="1"/>
</dbReference>
<feature type="domain" description="Peptidase S1" evidence="4">
    <location>
        <begin position="24"/>
        <end position="265"/>
    </location>
</feature>
<evidence type="ECO:0000256" key="3">
    <source>
        <dbReference type="SAM" id="SignalP"/>
    </source>
</evidence>
<dbReference type="SUPFAM" id="SSF50494">
    <property type="entry name" value="Trypsin-like serine proteases"/>
    <property type="match status" value="1"/>
</dbReference>
<sequence>MATLLLISLSVVPTAASARSRPLIVGGTVAPATAWPSVAYLYGVVPKPDGADTAYACTGTVIAPQWILTAAHCTQGRTGEPLRTLTATLGAADHDDPRADAVPIDRVVQDGYDPERNRNDVALVHLARPTSQPAMRIATGADNLVSPADRPNAAGWGATDTSGTEFTPALQQGYLQIWSAADCATVSSDFDPQTQVCAGTTGRTGACFGDSGGPLVQFDAITGEPVLWGVTSYAPQDGGPPCALSHPVVYSLVPAFASFITSTLTASPSLPPSIVPFPVPEPEAEPDELEPAVGPSDLRVRERISLGAARAGKLRASVVVPTDARYLRVRLSRRGDTRVLRIVHADLPGERQAFALRGRGLSKLRRGRYTLTVGAGPSRDGLTSAVVRASILVR</sequence>
<dbReference type="Gene3D" id="2.40.10.10">
    <property type="entry name" value="Trypsin-like serine proteases"/>
    <property type="match status" value="1"/>
</dbReference>
<dbReference type="PROSITE" id="PS00135">
    <property type="entry name" value="TRYPSIN_SER"/>
    <property type="match status" value="1"/>
</dbReference>
<dbReference type="SMART" id="SM00020">
    <property type="entry name" value="Tryp_SPc"/>
    <property type="match status" value="1"/>
</dbReference>
<dbReference type="EMBL" id="RBIL01000002">
    <property type="protein sequence ID" value="RKQ86844.1"/>
    <property type="molecule type" value="Genomic_DNA"/>
</dbReference>
<dbReference type="InterPro" id="IPR043504">
    <property type="entry name" value="Peptidase_S1_PA_chymotrypsin"/>
</dbReference>
<dbReference type="Pfam" id="PF00089">
    <property type="entry name" value="Trypsin"/>
    <property type="match status" value="1"/>
</dbReference>
<evidence type="ECO:0000313" key="5">
    <source>
        <dbReference type="EMBL" id="RKQ86844.1"/>
    </source>
</evidence>
<keyword evidence="6" id="KW-1185">Reference proteome</keyword>
<dbReference type="InterPro" id="IPR018114">
    <property type="entry name" value="TRYPSIN_HIS"/>
</dbReference>
<protein>
    <submittedName>
        <fullName evidence="5">Trypsin</fullName>
    </submittedName>
</protein>
<evidence type="ECO:0000256" key="1">
    <source>
        <dbReference type="ARBA" id="ARBA00023157"/>
    </source>
</evidence>
<dbReference type="RefSeq" id="WP_170179369.1">
    <property type="nucleotide sequence ID" value="NZ_RBIL01000002.1"/>
</dbReference>
<keyword evidence="3" id="KW-0732">Signal</keyword>
<dbReference type="InterPro" id="IPR001254">
    <property type="entry name" value="Trypsin_dom"/>
</dbReference>
<keyword evidence="2" id="KW-0720">Serine protease</keyword>
<dbReference type="InterPro" id="IPR001314">
    <property type="entry name" value="Peptidase_S1A"/>
</dbReference>
<dbReference type="PROSITE" id="PS50240">
    <property type="entry name" value="TRYPSIN_DOM"/>
    <property type="match status" value="1"/>
</dbReference>
<feature type="signal peptide" evidence="3">
    <location>
        <begin position="1"/>
        <end position="18"/>
    </location>
</feature>
<dbReference type="PANTHER" id="PTHR24260:SF136">
    <property type="entry name" value="GH08193P-RELATED"/>
    <property type="match status" value="1"/>
</dbReference>
<organism evidence="5 6">
    <name type="scientific">Solirubrobacter pauli</name>
    <dbReference type="NCBI Taxonomy" id="166793"/>
    <lineage>
        <taxon>Bacteria</taxon>
        <taxon>Bacillati</taxon>
        <taxon>Actinomycetota</taxon>
        <taxon>Thermoleophilia</taxon>
        <taxon>Solirubrobacterales</taxon>
        <taxon>Solirubrobacteraceae</taxon>
        <taxon>Solirubrobacter</taxon>
    </lineage>
</organism>
<dbReference type="PRINTS" id="PR00722">
    <property type="entry name" value="CHYMOTRYPSIN"/>
</dbReference>
<dbReference type="PROSITE" id="PS00134">
    <property type="entry name" value="TRYPSIN_HIS"/>
    <property type="match status" value="1"/>
</dbReference>